<dbReference type="InterPro" id="IPR013780">
    <property type="entry name" value="Glyco_hydro_b"/>
</dbReference>
<dbReference type="Gene3D" id="3.20.20.80">
    <property type="entry name" value="Glycosidases"/>
    <property type="match status" value="1"/>
</dbReference>
<name>A0A6N2VJS1_9FIRM</name>
<proteinExistence type="predicted"/>
<dbReference type="GO" id="GO:0005975">
    <property type="term" value="P:carbohydrate metabolic process"/>
    <property type="evidence" value="ECO:0007669"/>
    <property type="project" value="InterPro"/>
</dbReference>
<dbReference type="Gene3D" id="3.90.400.10">
    <property type="entry name" value="Oligo-1,6-glucosidase, Domain 2"/>
    <property type="match status" value="1"/>
</dbReference>
<feature type="compositionally biased region" description="Basic residues" evidence="1">
    <location>
        <begin position="1"/>
        <end position="12"/>
    </location>
</feature>
<dbReference type="Gene3D" id="1.10.1740.10">
    <property type="match status" value="1"/>
</dbReference>
<reference evidence="3" key="1">
    <citation type="submission" date="2019-11" db="EMBL/GenBank/DDBJ databases">
        <authorList>
            <person name="Feng L."/>
        </authorList>
    </citation>
    <scope>NUCLEOTIDE SEQUENCE</scope>
    <source>
        <strain evidence="3">BgluceraseaLFYP119</strain>
    </source>
</reference>
<evidence type="ECO:0000313" key="3">
    <source>
        <dbReference type="EMBL" id="VYT28781.1"/>
    </source>
</evidence>
<evidence type="ECO:0000259" key="2">
    <source>
        <dbReference type="SMART" id="SM00642"/>
    </source>
</evidence>
<dbReference type="GO" id="GO:0047669">
    <property type="term" value="F:amylosucrase activity"/>
    <property type="evidence" value="ECO:0007669"/>
    <property type="project" value="UniProtKB-EC"/>
</dbReference>
<dbReference type="InterPro" id="IPR006047">
    <property type="entry name" value="GH13_cat_dom"/>
</dbReference>
<dbReference type="SUPFAM" id="SSF51445">
    <property type="entry name" value="(Trans)glycosidases"/>
    <property type="match status" value="1"/>
</dbReference>
<sequence>MAKKRLQKKKAAAARTEQKLAENSIPASDKKIEPAKIETQKTEPVKVETKKVDPVKVETKKVDPVKVETKKVDPVKVETKKVDPVKVETKKVDPIKVETKKVAPIKVETKKTDAPKLSAPAVDDDAPYQARLNRHIDELKWLYCELYQDNPYVMTHLNDLIARLKNFYDARNTDLKASDIAREKDPKWYKRNDLTGMMMYVNSFAKTLNGLESKLDYVQECNVNYLHLMPLLSSPKGRSDGGYAVADFRTVQEELGTMNDFARLTNECHRRGISVCLDFVMNHTSEDHEWARRARAGEKEYQDRYFFFDSYDIPALYEETCPQVFPTTAPGNFTWLDDVKKHVMTTFYPYQWDLNYKNPIVLNEMIYNMLFLANQGVDIVRLDAVPYIWKELGTNCRNLPQVHTIVRIMRMICEIVCPGVLLLGEVVMAPEKVVPYFGTVEKPECHLLYNVTTMASTWHTVATRDVSLLRRQLDIVAGLPRDYVFQNYLRCHDDIGWGLDYDFLRNFGIQEVPHKKYLNDFLTGSYEDSFARGELYNDDPRLGDARLCGTTASLCGIERFGFEGNEEGVSRGIRYDITLHAFMLSQSGIPVIYSGDEIGQLNDYSYKDDPDKVSDSRYLHRGSFNWDLAENRHRPETVQGKLFPALDKLEKARKAHSVFNSDVALRTIDTWDSSILALVRENEEEKFIGIYNFSEYDKVAWINEEDGMYKDLISEREMEARGVQIPAFGCYWLLRKK</sequence>
<dbReference type="SMART" id="SM00642">
    <property type="entry name" value="Aamy"/>
    <property type="match status" value="1"/>
</dbReference>
<evidence type="ECO:0000256" key="1">
    <source>
        <dbReference type="SAM" id="MobiDB-lite"/>
    </source>
</evidence>
<keyword evidence="3" id="KW-0808">Transferase</keyword>
<dbReference type="EMBL" id="CACRST010000025">
    <property type="protein sequence ID" value="VYT28781.1"/>
    <property type="molecule type" value="Genomic_DNA"/>
</dbReference>
<dbReference type="InterPro" id="IPR045857">
    <property type="entry name" value="O16G_dom_2"/>
</dbReference>
<dbReference type="RefSeq" id="WP_412109953.1">
    <property type="nucleotide sequence ID" value="NZ_CACRST010000025.1"/>
</dbReference>
<gene>
    <name evidence="3" type="primary">ams</name>
    <name evidence="3" type="ORF">BGLFYP119_02658</name>
</gene>
<dbReference type="AlphaFoldDB" id="A0A6N2VJS1"/>
<dbReference type="CDD" id="cd11324">
    <property type="entry name" value="AmyAc_Amylosucrase"/>
    <property type="match status" value="1"/>
</dbReference>
<dbReference type="Gene3D" id="2.60.40.1180">
    <property type="entry name" value="Golgi alpha-mannosidase II"/>
    <property type="match status" value="1"/>
</dbReference>
<feature type="region of interest" description="Disordered" evidence="1">
    <location>
        <begin position="1"/>
        <end position="53"/>
    </location>
</feature>
<keyword evidence="3" id="KW-0328">Glycosyltransferase</keyword>
<dbReference type="PANTHER" id="PTHR10357">
    <property type="entry name" value="ALPHA-AMYLASE FAMILY MEMBER"/>
    <property type="match status" value="1"/>
</dbReference>
<organism evidence="3">
    <name type="scientific">Blautia glucerasea</name>
    <dbReference type="NCBI Taxonomy" id="536633"/>
    <lineage>
        <taxon>Bacteria</taxon>
        <taxon>Bacillati</taxon>
        <taxon>Bacillota</taxon>
        <taxon>Clostridia</taxon>
        <taxon>Lachnospirales</taxon>
        <taxon>Lachnospiraceae</taxon>
        <taxon>Blautia</taxon>
    </lineage>
</organism>
<dbReference type="InterPro" id="IPR044077">
    <property type="entry name" value="Amylosucrase"/>
</dbReference>
<accession>A0A6N2VJS1</accession>
<feature type="domain" description="Glycosyl hydrolase family 13 catalytic" evidence="2">
    <location>
        <begin position="198"/>
        <end position="653"/>
    </location>
</feature>
<dbReference type="Pfam" id="PF00128">
    <property type="entry name" value="Alpha-amylase"/>
    <property type="match status" value="1"/>
</dbReference>
<dbReference type="InterPro" id="IPR017853">
    <property type="entry name" value="GH"/>
</dbReference>
<feature type="compositionally biased region" description="Basic and acidic residues" evidence="1">
    <location>
        <begin position="28"/>
        <end position="53"/>
    </location>
</feature>
<dbReference type="EC" id="2.4.1.4" evidence="3"/>
<dbReference type="PANTHER" id="PTHR10357:SF213">
    <property type="entry name" value="ALPHA AMYLASE CATALYTIC REGION"/>
    <property type="match status" value="1"/>
</dbReference>
<protein>
    <submittedName>
        <fullName evidence="3">Amylosucrase</fullName>
        <ecNumber evidence="3">2.4.1.4</ecNumber>
    </submittedName>
</protein>